<evidence type="ECO:0000259" key="2">
    <source>
        <dbReference type="PROSITE" id="PS50108"/>
    </source>
</evidence>
<dbReference type="PROSITE" id="PS50108">
    <property type="entry name" value="CRIB"/>
    <property type="match status" value="1"/>
</dbReference>
<feature type="domain" description="CRIB" evidence="2">
    <location>
        <begin position="99"/>
        <end position="112"/>
    </location>
</feature>
<evidence type="ECO:0000256" key="1">
    <source>
        <dbReference type="SAM" id="MobiDB-lite"/>
    </source>
</evidence>
<dbReference type="CDD" id="cd00132">
    <property type="entry name" value="CRIB"/>
    <property type="match status" value="1"/>
</dbReference>
<dbReference type="InterPro" id="IPR000095">
    <property type="entry name" value="CRIB_dom"/>
</dbReference>
<dbReference type="AlphaFoldDB" id="A0ABC8V342"/>
<proteinExistence type="predicted"/>
<feature type="compositionally biased region" description="Low complexity" evidence="1">
    <location>
        <begin position="188"/>
        <end position="206"/>
    </location>
</feature>
<comment type="caution">
    <text evidence="3">The sequence shown here is derived from an EMBL/GenBank/DDBJ whole genome shotgun (WGS) entry which is preliminary data.</text>
</comment>
<keyword evidence="4" id="KW-1185">Reference proteome</keyword>
<dbReference type="Proteomes" id="UP001642360">
    <property type="component" value="Unassembled WGS sequence"/>
</dbReference>
<evidence type="ECO:0000313" key="4">
    <source>
        <dbReference type="Proteomes" id="UP001642360"/>
    </source>
</evidence>
<dbReference type="PANTHER" id="PTHR46325">
    <property type="entry name" value="CRIB DOMAIN-CONTAINING PROTEIN RIC8"/>
    <property type="match status" value="1"/>
</dbReference>
<dbReference type="Gene3D" id="3.90.810.10">
    <property type="entry name" value="CRIB domain"/>
    <property type="match status" value="1"/>
</dbReference>
<feature type="region of interest" description="Disordered" evidence="1">
    <location>
        <begin position="144"/>
        <end position="224"/>
    </location>
</feature>
<dbReference type="InterPro" id="IPR036936">
    <property type="entry name" value="CRIB_dom_sf"/>
</dbReference>
<evidence type="ECO:0000313" key="3">
    <source>
        <dbReference type="EMBL" id="CAK9187768.1"/>
    </source>
</evidence>
<reference evidence="3 4" key="1">
    <citation type="submission" date="2024-02" db="EMBL/GenBank/DDBJ databases">
        <authorList>
            <person name="Vignale AGUSTIN F."/>
            <person name="Sosa J E."/>
            <person name="Modenutti C."/>
        </authorList>
    </citation>
    <scope>NUCLEOTIDE SEQUENCE [LARGE SCALE GENOMIC DNA]</scope>
</reference>
<sequence length="224" mass="25003">MHDMSFLMNGCMPTSIGRQTVSKAYTAQLSLILKETYRQRNHLFSFVLCLLLHFLSYPRRGLLDWNCTAFTMATKMKGIYKGFKYISQIFVVKEQEMDIGYPTDVKHVTHIGWDGSSSCAPSWMSKFKAGPDFSINSIPNSGSALSPWSSQDSGESTREQPASDIYKDMRPTNLPPIPKKNKRKKTKATSSPKSSHSSLRSSQAAKLKVKLVEGNAQPANIEVA</sequence>
<gene>
    <name evidence="3" type="ORF">ILEXP_LOCUS58359</name>
</gene>
<accession>A0ABC8V342</accession>
<dbReference type="EMBL" id="CAUOFW020010135">
    <property type="protein sequence ID" value="CAK9187768.1"/>
    <property type="molecule type" value="Genomic_DNA"/>
</dbReference>
<protein>
    <recommendedName>
        <fullName evidence="2">CRIB domain-containing protein</fullName>
    </recommendedName>
</protein>
<feature type="compositionally biased region" description="Polar residues" evidence="1">
    <location>
        <begin position="144"/>
        <end position="154"/>
    </location>
</feature>
<name>A0ABC8V342_9AQUA</name>
<dbReference type="SMART" id="SM00285">
    <property type="entry name" value="PBD"/>
    <property type="match status" value="1"/>
</dbReference>
<dbReference type="Pfam" id="PF00786">
    <property type="entry name" value="PBD"/>
    <property type="match status" value="1"/>
</dbReference>
<organism evidence="3 4">
    <name type="scientific">Ilex paraguariensis</name>
    <name type="common">yerba mate</name>
    <dbReference type="NCBI Taxonomy" id="185542"/>
    <lineage>
        <taxon>Eukaryota</taxon>
        <taxon>Viridiplantae</taxon>
        <taxon>Streptophyta</taxon>
        <taxon>Embryophyta</taxon>
        <taxon>Tracheophyta</taxon>
        <taxon>Spermatophyta</taxon>
        <taxon>Magnoliopsida</taxon>
        <taxon>eudicotyledons</taxon>
        <taxon>Gunneridae</taxon>
        <taxon>Pentapetalae</taxon>
        <taxon>asterids</taxon>
        <taxon>campanulids</taxon>
        <taxon>Aquifoliales</taxon>
        <taxon>Aquifoliaceae</taxon>
        <taxon>Ilex</taxon>
    </lineage>
</organism>
<dbReference type="PANTHER" id="PTHR46325:SF20">
    <property type="entry name" value="CRIB DOMAIN-CONTAINING PROTEIN RIC10"/>
    <property type="match status" value="1"/>
</dbReference>